<dbReference type="InterPro" id="IPR058110">
    <property type="entry name" value="GCG_CRPN_dom"/>
</dbReference>
<comment type="caution">
    <text evidence="1">The sequence shown here is derived from an EMBL/GenBank/DDBJ whole genome shotgun (WGS) entry which is preliminary data.</text>
</comment>
<dbReference type="EMBL" id="PKQI01000004">
    <property type="protein sequence ID" value="NNV23533.1"/>
    <property type="molecule type" value="Genomic_DNA"/>
</dbReference>
<gene>
    <name evidence="1" type="ORF">EHE22_24420</name>
</gene>
<reference evidence="1 2" key="1">
    <citation type="submission" date="2018-11" db="EMBL/GenBank/DDBJ databases">
        <title>Genome sequencing and analysis.</title>
        <authorList>
            <person name="Huang Y.-T."/>
        </authorList>
    </citation>
    <scope>NUCLEOTIDE SEQUENCE [LARGE SCALE GENOMIC DNA]</scope>
    <source>
        <strain evidence="1 2">SHIN</strain>
    </source>
</reference>
<sequence>MTTSAPATQNNNIVQIAQGCPAGMWRGPWGHCRDTPYSGPLPNNTWVGNPPPAFNYLGNGCPPGMWHGPWGHCRDTPYQGRLPDGQWKN</sequence>
<organism evidence="1 2">
    <name type="scientific">Brucella pseudogrignonensis</name>
    <dbReference type="NCBI Taxonomy" id="419475"/>
    <lineage>
        <taxon>Bacteria</taxon>
        <taxon>Pseudomonadati</taxon>
        <taxon>Pseudomonadota</taxon>
        <taxon>Alphaproteobacteria</taxon>
        <taxon>Hyphomicrobiales</taxon>
        <taxon>Brucellaceae</taxon>
        <taxon>Brucella/Ochrobactrum group</taxon>
        <taxon>Brucella</taxon>
    </lineage>
</organism>
<proteinExistence type="predicted"/>
<name>A0A7Y3WZR6_9HYPH</name>
<evidence type="ECO:0000313" key="1">
    <source>
        <dbReference type="EMBL" id="NNV23533.1"/>
    </source>
</evidence>
<dbReference type="NCBIfam" id="NF047412">
    <property type="entry name" value="sig_GCG_CRPN_rpt"/>
    <property type="match status" value="1"/>
</dbReference>
<evidence type="ECO:0000313" key="2">
    <source>
        <dbReference type="Proteomes" id="UP000526233"/>
    </source>
</evidence>
<dbReference type="Proteomes" id="UP000526233">
    <property type="component" value="Unassembled WGS sequence"/>
</dbReference>
<protein>
    <submittedName>
        <fullName evidence="1">Uncharacterized protein</fullName>
    </submittedName>
</protein>
<dbReference type="AlphaFoldDB" id="A0A7Y3WZR6"/>
<accession>A0A7Y3WZR6</accession>